<evidence type="ECO:0008006" key="2">
    <source>
        <dbReference type="Google" id="ProtNLM"/>
    </source>
</evidence>
<proteinExistence type="predicted"/>
<gene>
    <name evidence="1" type="ORF">UFOVP1139_5</name>
</gene>
<sequence length="401" mass="41577">MYTSMFRKAMLGDTATLNLDFTTGTLDSRLTFTRAANTATYINSSGYVTTATANTPRFDYDPVTLAPRGLLVEGTAINSALYSENINPNSSPQNIYWVVSGTGASVTPVSQTDPANGSTASRCVLGTSTVGRVYQAFSTTSGATYTMSFWAKSVSGNTALHFWHYNSATSNYTAVAVGTSWARYQVTILARSGGGFVEFGIANLTATAATIDLWGMQIELGSGASSYIPTGASQVTRNADACSMSGSDFTNVFGDGSLGTIICSHEFPRADRGVAHQPTPFAIGNYVAANARGYSYASYSAAVAGYGWVYTSASFGSATTSAASAAKNKCGIAYNGLAITAALNGTTASATGTGTITVSSATGLLIGYNTTPRDFINACVSNIKFYPTALTAAQLQALTTP</sequence>
<organism evidence="1">
    <name type="scientific">uncultured Caudovirales phage</name>
    <dbReference type="NCBI Taxonomy" id="2100421"/>
    <lineage>
        <taxon>Viruses</taxon>
        <taxon>Duplodnaviria</taxon>
        <taxon>Heunggongvirae</taxon>
        <taxon>Uroviricota</taxon>
        <taxon>Caudoviricetes</taxon>
        <taxon>Peduoviridae</taxon>
        <taxon>Maltschvirus</taxon>
        <taxon>Maltschvirus maltsch</taxon>
    </lineage>
</organism>
<protein>
    <recommendedName>
        <fullName evidence="2">Concanavalin A-like lectin/glucanases superfamily</fullName>
    </recommendedName>
</protein>
<reference evidence="1" key="1">
    <citation type="submission" date="2020-05" db="EMBL/GenBank/DDBJ databases">
        <authorList>
            <person name="Chiriac C."/>
            <person name="Salcher M."/>
            <person name="Ghai R."/>
            <person name="Kavagutti S V."/>
        </authorList>
    </citation>
    <scope>NUCLEOTIDE SEQUENCE</scope>
</reference>
<dbReference type="SUPFAM" id="SSF49785">
    <property type="entry name" value="Galactose-binding domain-like"/>
    <property type="match status" value="1"/>
</dbReference>
<dbReference type="EMBL" id="LR797087">
    <property type="protein sequence ID" value="CAB4186026.1"/>
    <property type="molecule type" value="Genomic_DNA"/>
</dbReference>
<accession>A0A6J5QU17</accession>
<dbReference type="Gene3D" id="2.60.120.260">
    <property type="entry name" value="Galactose-binding domain-like"/>
    <property type="match status" value="1"/>
</dbReference>
<name>A0A6J5QU17_9CAUD</name>
<dbReference type="InterPro" id="IPR008979">
    <property type="entry name" value="Galactose-bd-like_sf"/>
</dbReference>
<evidence type="ECO:0000313" key="1">
    <source>
        <dbReference type="EMBL" id="CAB4186026.1"/>
    </source>
</evidence>